<dbReference type="GO" id="GO:0032259">
    <property type="term" value="P:methylation"/>
    <property type="evidence" value="ECO:0007669"/>
    <property type="project" value="UniProtKB-KW"/>
</dbReference>
<dbReference type="GO" id="GO:0008168">
    <property type="term" value="F:methyltransferase activity"/>
    <property type="evidence" value="ECO:0007669"/>
    <property type="project" value="UniProtKB-KW"/>
</dbReference>
<reference evidence="5 6" key="1">
    <citation type="journal article" date="2021" name="Elife">
        <title>Chloroplast acquisition without the gene transfer in kleptoplastic sea slugs, Plakobranchus ocellatus.</title>
        <authorList>
            <person name="Maeda T."/>
            <person name="Takahashi S."/>
            <person name="Yoshida T."/>
            <person name="Shimamura S."/>
            <person name="Takaki Y."/>
            <person name="Nagai Y."/>
            <person name="Toyoda A."/>
            <person name="Suzuki Y."/>
            <person name="Arimoto A."/>
            <person name="Ishii H."/>
            <person name="Satoh N."/>
            <person name="Nishiyama T."/>
            <person name="Hasebe M."/>
            <person name="Maruyama T."/>
            <person name="Minagawa J."/>
            <person name="Obokata J."/>
            <person name="Shigenobu S."/>
        </authorList>
    </citation>
    <scope>NUCLEOTIDE SEQUENCE [LARGE SCALE GENOMIC DNA]</scope>
</reference>
<comment type="caution">
    <text evidence="5">The sequence shown here is derived from an EMBL/GenBank/DDBJ whole genome shotgun (WGS) entry which is preliminary data.</text>
</comment>
<protein>
    <recommendedName>
        <fullName evidence="7">Methyltransferase domain-containing protein</fullName>
    </recommendedName>
</protein>
<accession>A0AAV3Z0Q6</accession>
<feature type="coiled-coil region" evidence="4">
    <location>
        <begin position="10"/>
        <end position="37"/>
    </location>
</feature>
<keyword evidence="1" id="KW-0489">Methyltransferase</keyword>
<dbReference type="Proteomes" id="UP000735302">
    <property type="component" value="Unassembled WGS sequence"/>
</dbReference>
<evidence type="ECO:0008006" key="7">
    <source>
        <dbReference type="Google" id="ProtNLM"/>
    </source>
</evidence>
<keyword evidence="4" id="KW-0175">Coiled coil</keyword>
<keyword evidence="2" id="KW-0808">Transferase</keyword>
<dbReference type="PANTHER" id="PTHR21008">
    <property type="entry name" value="S-ADENOSYLMETHIONINE SENSOR UPSTREAM OF MTORC1-RELATED"/>
    <property type="match status" value="1"/>
</dbReference>
<dbReference type="PANTHER" id="PTHR21008:SF0">
    <property type="entry name" value="S-ADENOSYLMETHIONINE SENSOR UPSTREAM OF MTORC1"/>
    <property type="match status" value="1"/>
</dbReference>
<evidence type="ECO:0000313" key="5">
    <source>
        <dbReference type="EMBL" id="GFN88786.1"/>
    </source>
</evidence>
<organism evidence="5 6">
    <name type="scientific">Plakobranchus ocellatus</name>
    <dbReference type="NCBI Taxonomy" id="259542"/>
    <lineage>
        <taxon>Eukaryota</taxon>
        <taxon>Metazoa</taxon>
        <taxon>Spiralia</taxon>
        <taxon>Lophotrochozoa</taxon>
        <taxon>Mollusca</taxon>
        <taxon>Gastropoda</taxon>
        <taxon>Heterobranchia</taxon>
        <taxon>Euthyneura</taxon>
        <taxon>Panpulmonata</taxon>
        <taxon>Sacoglossa</taxon>
        <taxon>Placobranchoidea</taxon>
        <taxon>Plakobranchidae</taxon>
        <taxon>Plakobranchus</taxon>
    </lineage>
</organism>
<name>A0AAV3Z0Q6_9GAST</name>
<evidence type="ECO:0000256" key="4">
    <source>
        <dbReference type="SAM" id="Coils"/>
    </source>
</evidence>
<evidence type="ECO:0000256" key="1">
    <source>
        <dbReference type="ARBA" id="ARBA00022603"/>
    </source>
</evidence>
<dbReference type="EMBL" id="BLXT01001882">
    <property type="protein sequence ID" value="GFN88786.1"/>
    <property type="molecule type" value="Genomic_DNA"/>
</dbReference>
<sequence>MALHHGSEDNQDLKEHHQQLAAEIKGLHKQLRRAYRENGGDYVSVWNRHAQDHESLQRYAQAMHLLATQHWASHPDTRIQWCRRTALEYFMGGGMRRALEKDARRRLRSSCVQKDKCADQKKDQGYCPENADGKTWNSSHSATLDKHEPHAEILMENIQENISSPPTEGCLRLLDVGSCYNPFLECPEFESIGIDLCPATE</sequence>
<evidence type="ECO:0000256" key="3">
    <source>
        <dbReference type="ARBA" id="ARBA00022691"/>
    </source>
</evidence>
<feature type="non-terminal residue" evidence="5">
    <location>
        <position position="201"/>
    </location>
</feature>
<keyword evidence="3" id="KW-0949">S-adenosyl-L-methionine</keyword>
<dbReference type="AlphaFoldDB" id="A0AAV3Z0Q6"/>
<gene>
    <name evidence="5" type="ORF">PoB_001529200</name>
</gene>
<dbReference type="GO" id="GO:1904262">
    <property type="term" value="P:negative regulation of TORC1 signaling"/>
    <property type="evidence" value="ECO:0007669"/>
    <property type="project" value="TreeGrafter"/>
</dbReference>
<evidence type="ECO:0000256" key="2">
    <source>
        <dbReference type="ARBA" id="ARBA00022679"/>
    </source>
</evidence>
<dbReference type="InterPro" id="IPR021867">
    <property type="entry name" value="Bmt2/SAMTOR"/>
</dbReference>
<proteinExistence type="predicted"/>
<evidence type="ECO:0000313" key="6">
    <source>
        <dbReference type="Proteomes" id="UP000735302"/>
    </source>
</evidence>
<keyword evidence="6" id="KW-1185">Reference proteome</keyword>